<accession>A0A0F0LKT6</accession>
<evidence type="ECO:0000313" key="1">
    <source>
        <dbReference type="EMBL" id="KJL33748.1"/>
    </source>
</evidence>
<dbReference type="PATRIC" id="fig|582680.6.peg.1589"/>
<evidence type="ECO:0000313" key="2">
    <source>
        <dbReference type="Proteomes" id="UP000033740"/>
    </source>
</evidence>
<dbReference type="Proteomes" id="UP000033740">
    <property type="component" value="Unassembled WGS sequence"/>
</dbReference>
<dbReference type="EMBL" id="JYIX01000032">
    <property type="protein sequence ID" value="KJL33748.1"/>
    <property type="molecule type" value="Genomic_DNA"/>
</dbReference>
<dbReference type="InterPro" id="IPR006311">
    <property type="entry name" value="TAT_signal"/>
</dbReference>
<gene>
    <name evidence="1" type="ORF">RS86_01545</name>
</gene>
<protein>
    <submittedName>
        <fullName evidence="1">Uncharacterized protein</fullName>
    </submittedName>
</protein>
<dbReference type="AlphaFoldDB" id="A0A0F0LKT6"/>
<proteinExistence type="predicted"/>
<keyword evidence="2" id="KW-1185">Reference proteome</keyword>
<dbReference type="PROSITE" id="PS51318">
    <property type="entry name" value="TAT"/>
    <property type="match status" value="1"/>
</dbReference>
<dbReference type="STRING" id="582680.RS86_01545"/>
<name>A0A0F0LKT6_9MICO</name>
<comment type="caution">
    <text evidence="1">The sequence shown here is derived from an EMBL/GenBank/DDBJ whole genome shotgun (WGS) entry which is preliminary data.</text>
</comment>
<sequence length="459" mass="45828">MLQGRAGESLEATDDGGAVRNGRISRRTIVRGAAWSVPVIATAAAMPLAAASVAAPALKFVNGPYTATGCGPLGDVVLNLTSNGATPDAGKTVTVTLPAGLRWADGSTTPRSFSPTDATGSITIPSGQILGASATSAVLTATSSTGATATAPVTVTPNLVARDWRAGDGTIVTFANPAATSAGWNFFFGPGGKLYHGDTLIASNVSSAVGDTQGDATNGVLDGVAYVDENGVAHIWSWDPATNAISATALTGVPTGARAVGWNFFLTPAGGLYHGNDLIDTGVTSAIGEQIIGAESVTYVTNGQARIYFINPADPSSAIQRDFPAVPNGAGVKAVGHNFVLTAGGDLYHSSGELVGIGVSAAVGDQLGDLTTGATDGVSFIEGGVAKSYQWFPDGSTPITTTFATVPAGATPVGWSFFLAPDGGLFHGNDLAASNVVSAVGGEFTAGVDGVTYVESVAC</sequence>
<reference evidence="1 2" key="1">
    <citation type="submission" date="2015-02" db="EMBL/GenBank/DDBJ databases">
        <title>Draft genome sequences of ten Microbacterium spp. with emphasis on heavy metal contaminated environments.</title>
        <authorList>
            <person name="Corretto E."/>
        </authorList>
    </citation>
    <scope>NUCLEOTIDE SEQUENCE [LARGE SCALE GENOMIC DNA]</scope>
    <source>
        <strain evidence="1 2">ARN176</strain>
    </source>
</reference>
<organism evidence="1 2">
    <name type="scientific">Microbacterium azadirachtae</name>
    <dbReference type="NCBI Taxonomy" id="582680"/>
    <lineage>
        <taxon>Bacteria</taxon>
        <taxon>Bacillati</taxon>
        <taxon>Actinomycetota</taxon>
        <taxon>Actinomycetes</taxon>
        <taxon>Micrococcales</taxon>
        <taxon>Microbacteriaceae</taxon>
        <taxon>Microbacterium</taxon>
    </lineage>
</organism>